<reference evidence="1 2" key="1">
    <citation type="submission" date="2011-05" db="EMBL/GenBank/DDBJ databases">
        <title>Complete sequence of Desulfotomaculum carboxydivorans CO-1-SRB.</title>
        <authorList>
            <consortium name="US DOE Joint Genome Institute"/>
            <person name="Lucas S."/>
            <person name="Han J."/>
            <person name="Lapidus A."/>
            <person name="Cheng J.-F."/>
            <person name="Goodwin L."/>
            <person name="Pitluck S."/>
            <person name="Peters L."/>
            <person name="Mikhailova N."/>
            <person name="Lu M."/>
            <person name="Han C."/>
            <person name="Tapia R."/>
            <person name="Land M."/>
            <person name="Hauser L."/>
            <person name="Kyrpides N."/>
            <person name="Ivanova N."/>
            <person name="Pagani I."/>
            <person name="Stams A."/>
            <person name="Plugge C."/>
            <person name="Muyzer G."/>
            <person name="Kuever J."/>
            <person name="Parshina S."/>
            <person name="Ivanova A."/>
            <person name="Nazina T."/>
            <person name="Woyke T."/>
        </authorList>
    </citation>
    <scope>NUCLEOTIDE SEQUENCE [LARGE SCALE GENOMIC DNA]</scope>
    <source>
        <strain evidence="2">DSM 14880 / VKM B-2319 / CO-1-SRB</strain>
    </source>
</reference>
<name>F6B6U6_DESCC</name>
<dbReference type="STRING" id="868595.Desca_0376"/>
<dbReference type="PANTHER" id="PTHR37691:SF1">
    <property type="entry name" value="BLR3518 PROTEIN"/>
    <property type="match status" value="1"/>
</dbReference>
<keyword evidence="2" id="KW-1185">Reference proteome</keyword>
<dbReference type="InterPro" id="IPR027396">
    <property type="entry name" value="DsrEFH-like"/>
</dbReference>
<accession>F6B6U6</accession>
<sequence length="115" mass="12510">MSSFKVLFHVSDNEIWPKALTNIRNFIKDVGPGGAEIEVVANAAAVAAYYNNEKADMIQQMAELAGQGVKFIACRNALKAHSLDENLRPSFVEVVPAGITEIVKKQSAGYAYIKP</sequence>
<dbReference type="AlphaFoldDB" id="F6B6U6"/>
<dbReference type="eggNOG" id="COG1416">
    <property type="taxonomic scope" value="Bacteria"/>
</dbReference>
<gene>
    <name evidence="1" type="ordered locus">Desca_0376</name>
</gene>
<dbReference type="Gene3D" id="3.40.1260.10">
    <property type="entry name" value="DsrEFH-like"/>
    <property type="match status" value="1"/>
</dbReference>
<dbReference type="KEGG" id="dca:Desca_0376"/>
<protein>
    <submittedName>
        <fullName evidence="1">Uncharacterized protein</fullName>
    </submittedName>
</protein>
<dbReference type="Proteomes" id="UP000009226">
    <property type="component" value="Chromosome"/>
</dbReference>
<dbReference type="Pfam" id="PF02635">
    <property type="entry name" value="DsrE"/>
    <property type="match status" value="1"/>
</dbReference>
<dbReference type="SUPFAM" id="SSF75169">
    <property type="entry name" value="DsrEFH-like"/>
    <property type="match status" value="1"/>
</dbReference>
<dbReference type="InterPro" id="IPR003787">
    <property type="entry name" value="Sulphur_relay_DsrE/F-like"/>
</dbReference>
<organism evidence="1 2">
    <name type="scientific">Desulfotomaculum nigrificans (strain DSM 14880 / VKM B-2319 / CO-1-SRB)</name>
    <name type="common">Desulfotomaculum carboxydivorans</name>
    <dbReference type="NCBI Taxonomy" id="868595"/>
    <lineage>
        <taxon>Bacteria</taxon>
        <taxon>Bacillati</taxon>
        <taxon>Bacillota</taxon>
        <taxon>Clostridia</taxon>
        <taxon>Eubacteriales</taxon>
        <taxon>Desulfotomaculaceae</taxon>
        <taxon>Desulfotomaculum</taxon>
    </lineage>
</organism>
<evidence type="ECO:0000313" key="1">
    <source>
        <dbReference type="EMBL" id="AEF93271.1"/>
    </source>
</evidence>
<dbReference type="HOGENOM" id="CLU_127515_4_2_9"/>
<dbReference type="EMBL" id="CP002736">
    <property type="protein sequence ID" value="AEF93271.1"/>
    <property type="molecule type" value="Genomic_DNA"/>
</dbReference>
<dbReference type="PANTHER" id="PTHR37691">
    <property type="entry name" value="BLR3518 PROTEIN"/>
    <property type="match status" value="1"/>
</dbReference>
<dbReference type="RefSeq" id="WP_013809583.1">
    <property type="nucleotide sequence ID" value="NC_015565.1"/>
</dbReference>
<proteinExistence type="predicted"/>
<evidence type="ECO:0000313" key="2">
    <source>
        <dbReference type="Proteomes" id="UP000009226"/>
    </source>
</evidence>